<evidence type="ECO:0000256" key="1">
    <source>
        <dbReference type="SAM" id="MobiDB-lite"/>
    </source>
</evidence>
<name>A0A6A0GY86_HYAAZ</name>
<dbReference type="Proteomes" id="UP000711488">
    <property type="component" value="Unassembled WGS sequence"/>
</dbReference>
<reference evidence="2" key="3">
    <citation type="submission" date="2019-06" db="EMBL/GenBank/DDBJ databases">
        <authorList>
            <person name="Poynton C."/>
            <person name="Hasenbein S."/>
            <person name="Benoit J.B."/>
            <person name="Sepulveda M.S."/>
            <person name="Poelchau M.F."/>
            <person name="Murali S.C."/>
            <person name="Chen S."/>
            <person name="Glastad K.M."/>
            <person name="Werren J.H."/>
            <person name="Vineis J.H."/>
            <person name="Bowen J.L."/>
            <person name="Friedrich M."/>
            <person name="Jones J."/>
            <person name="Robertson H.M."/>
            <person name="Feyereisen R."/>
            <person name="Mechler-Hickson A."/>
            <person name="Mathers N."/>
            <person name="Lee C.E."/>
            <person name="Colbourne J.K."/>
            <person name="Biales A."/>
            <person name="Johnston J.S."/>
            <person name="Wellborn G.A."/>
            <person name="Rosendale A.J."/>
            <person name="Cridge A.G."/>
            <person name="Munoz-Torres M.C."/>
            <person name="Bain P.A."/>
            <person name="Manny A.R."/>
            <person name="Major K.M."/>
            <person name="Lambert F.N."/>
            <person name="Vulpe C.D."/>
            <person name="Tuck P."/>
            <person name="Blalock B.J."/>
            <person name="Lin Y.-Y."/>
            <person name="Smith M.E."/>
            <person name="Ochoa-Acuna H."/>
            <person name="Chen M.-J.M."/>
            <person name="Childers C.P."/>
            <person name="Qu J."/>
            <person name="Dugan S."/>
            <person name="Lee S.L."/>
            <person name="Chao H."/>
            <person name="Dinh H."/>
            <person name="Han Y."/>
            <person name="Doddapaneni H."/>
            <person name="Worley K.C."/>
            <person name="Muzny D.M."/>
            <person name="Gibbs R.A."/>
            <person name="Richards S."/>
        </authorList>
    </citation>
    <scope>NUCLEOTIDE SEQUENCE</scope>
    <source>
        <strain evidence="2">HAZT.00-mixed</strain>
        <tissue evidence="2">Whole organism</tissue>
    </source>
</reference>
<accession>A0A6A0GY86</accession>
<protein>
    <submittedName>
        <fullName evidence="2">Uncharacterized protein</fullName>
    </submittedName>
</protein>
<dbReference type="EMBL" id="JQDR03011881">
    <property type="protein sequence ID" value="KAA0192077.1"/>
    <property type="molecule type" value="Genomic_DNA"/>
</dbReference>
<comment type="caution">
    <text evidence="2">The sequence shown here is derived from an EMBL/GenBank/DDBJ whole genome shotgun (WGS) entry which is preliminary data.</text>
</comment>
<reference evidence="2" key="1">
    <citation type="submission" date="2014-08" db="EMBL/GenBank/DDBJ databases">
        <authorList>
            <person name="Murali S."/>
            <person name="Richards S."/>
            <person name="Bandaranaike D."/>
            <person name="Bellair M."/>
            <person name="Blankenburg K."/>
            <person name="Chao H."/>
            <person name="Dinh H."/>
            <person name="Doddapaneni H."/>
            <person name="Dugan-Rocha S."/>
            <person name="Elkadiri S."/>
            <person name="Gnanaolivu R."/>
            <person name="Hughes D."/>
            <person name="Lee S."/>
            <person name="Li M."/>
            <person name="Ming W."/>
            <person name="Munidasa M."/>
            <person name="Muniz J."/>
            <person name="Nguyen L."/>
            <person name="Osuji N."/>
            <person name="Pu L.-L."/>
            <person name="Puazo M."/>
            <person name="Skinner E."/>
            <person name="Qu C."/>
            <person name="Quiroz J."/>
            <person name="Raj R."/>
            <person name="Weissenberger G."/>
            <person name="Xin Y."/>
            <person name="Zou X."/>
            <person name="Han Y."/>
            <person name="Worley K."/>
            <person name="Muzny D."/>
            <person name="Gibbs R."/>
        </authorList>
    </citation>
    <scope>NUCLEOTIDE SEQUENCE</scope>
    <source>
        <strain evidence="2">HAZT.00-mixed</strain>
        <tissue evidence="2">Whole organism</tissue>
    </source>
</reference>
<dbReference type="AlphaFoldDB" id="A0A6A0GY86"/>
<organism evidence="2">
    <name type="scientific">Hyalella azteca</name>
    <name type="common">Amphipod</name>
    <dbReference type="NCBI Taxonomy" id="294128"/>
    <lineage>
        <taxon>Eukaryota</taxon>
        <taxon>Metazoa</taxon>
        <taxon>Ecdysozoa</taxon>
        <taxon>Arthropoda</taxon>
        <taxon>Crustacea</taxon>
        <taxon>Multicrustacea</taxon>
        <taxon>Malacostraca</taxon>
        <taxon>Eumalacostraca</taxon>
        <taxon>Peracarida</taxon>
        <taxon>Amphipoda</taxon>
        <taxon>Senticaudata</taxon>
        <taxon>Talitrida</taxon>
        <taxon>Talitroidea</taxon>
        <taxon>Hyalellidae</taxon>
        <taxon>Hyalella</taxon>
    </lineage>
</organism>
<sequence>MQEDIPEEIDLDAVDPSQHVWIPHRAVIHAGTMPKRKRRYAFAKPPEEEEETTVSEMNAFYAAKQVEMISAVRRCYQSFKDGGVQDGDVDGLLDIEEECINHVSKRLGSRLRALKAIYATMDHVRFVAQATALENNFGHVGGSLLRALGLRSERLLTALQEAQARVLTPARKKAKRSSMNRDPSYGAGNF</sequence>
<proteinExistence type="predicted"/>
<gene>
    <name evidence="2" type="ORF">HAZT_HAZT002776</name>
</gene>
<reference evidence="2" key="2">
    <citation type="journal article" date="2018" name="Environ. Sci. Technol.">
        <title>The Toxicogenome of Hyalella azteca: A Model for Sediment Ecotoxicology and Evolutionary Toxicology.</title>
        <authorList>
            <person name="Poynton H.C."/>
            <person name="Hasenbein S."/>
            <person name="Benoit J.B."/>
            <person name="Sepulveda M.S."/>
            <person name="Poelchau M.F."/>
            <person name="Hughes D.S.T."/>
            <person name="Murali S.C."/>
            <person name="Chen S."/>
            <person name="Glastad K.M."/>
            <person name="Goodisman M.A.D."/>
            <person name="Werren J.H."/>
            <person name="Vineis J.H."/>
            <person name="Bowen J.L."/>
            <person name="Friedrich M."/>
            <person name="Jones J."/>
            <person name="Robertson H.M."/>
            <person name="Feyereisen R."/>
            <person name="Mechler-Hickson A."/>
            <person name="Mathers N."/>
            <person name="Lee C.E."/>
            <person name="Colbourne J.K."/>
            <person name="Biales A."/>
            <person name="Johnston J.S."/>
            <person name="Wellborn G.A."/>
            <person name="Rosendale A.J."/>
            <person name="Cridge A.G."/>
            <person name="Munoz-Torres M.C."/>
            <person name="Bain P.A."/>
            <person name="Manny A.R."/>
            <person name="Major K.M."/>
            <person name="Lambert F.N."/>
            <person name="Vulpe C.D."/>
            <person name="Tuck P."/>
            <person name="Blalock B.J."/>
            <person name="Lin Y.Y."/>
            <person name="Smith M.E."/>
            <person name="Ochoa-Acuna H."/>
            <person name="Chen M.M."/>
            <person name="Childers C.P."/>
            <person name="Qu J."/>
            <person name="Dugan S."/>
            <person name="Lee S.L."/>
            <person name="Chao H."/>
            <person name="Dinh H."/>
            <person name="Han Y."/>
            <person name="Doddapaneni H."/>
            <person name="Worley K.C."/>
            <person name="Muzny D.M."/>
            <person name="Gibbs R.A."/>
            <person name="Richards S."/>
        </authorList>
    </citation>
    <scope>NUCLEOTIDE SEQUENCE</scope>
    <source>
        <strain evidence="2">HAZT.00-mixed</strain>
        <tissue evidence="2">Whole organism</tissue>
    </source>
</reference>
<evidence type="ECO:0000313" key="2">
    <source>
        <dbReference type="EMBL" id="KAA0192077.1"/>
    </source>
</evidence>
<feature type="region of interest" description="Disordered" evidence="1">
    <location>
        <begin position="169"/>
        <end position="190"/>
    </location>
</feature>